<evidence type="ECO:0000256" key="12">
    <source>
        <dbReference type="ARBA" id="ARBA00030322"/>
    </source>
</evidence>
<evidence type="ECO:0000256" key="4">
    <source>
        <dbReference type="ARBA" id="ARBA00008694"/>
    </source>
</evidence>
<proteinExistence type="inferred from homology"/>
<evidence type="ECO:0000313" key="18">
    <source>
        <dbReference type="Proteomes" id="UP000631181"/>
    </source>
</evidence>
<comment type="function">
    <text evidence="1">N-acetylglutamate synthase involved in arginine biosynthesis.</text>
</comment>
<evidence type="ECO:0000256" key="7">
    <source>
        <dbReference type="ARBA" id="ARBA00022605"/>
    </source>
</evidence>
<evidence type="ECO:0000256" key="3">
    <source>
        <dbReference type="ARBA" id="ARBA00004925"/>
    </source>
</evidence>
<evidence type="ECO:0000259" key="16">
    <source>
        <dbReference type="PROSITE" id="PS51731"/>
    </source>
</evidence>
<dbReference type="Gene3D" id="3.40.1160.10">
    <property type="entry name" value="Acetylglutamate kinase-like"/>
    <property type="match status" value="1"/>
</dbReference>
<gene>
    <name evidence="17" type="ORF">PECM_007233</name>
</gene>
<dbReference type="InterPro" id="IPR036393">
    <property type="entry name" value="AceGlu_kinase-like_sf"/>
</dbReference>
<evidence type="ECO:0000256" key="6">
    <source>
        <dbReference type="ARBA" id="ARBA00018802"/>
    </source>
</evidence>
<dbReference type="Gene3D" id="3.40.630.30">
    <property type="match status" value="1"/>
</dbReference>
<dbReference type="EC" id="2.3.1.1" evidence="5"/>
<comment type="catalytic activity">
    <reaction evidence="15">
        <text>L-glutamate + acetyl-CoA = N-acetyl-L-glutamate + CoA + H(+)</text>
        <dbReference type="Rhea" id="RHEA:24292"/>
        <dbReference type="ChEBI" id="CHEBI:15378"/>
        <dbReference type="ChEBI" id="CHEBI:29985"/>
        <dbReference type="ChEBI" id="CHEBI:44337"/>
        <dbReference type="ChEBI" id="CHEBI:57287"/>
        <dbReference type="ChEBI" id="CHEBI:57288"/>
        <dbReference type="EC" id="2.3.1.1"/>
    </reaction>
</comment>
<keyword evidence="8" id="KW-0808">Transferase</keyword>
<dbReference type="GO" id="GO:0004042">
    <property type="term" value="F:L-glutamate N-acetyltransferase activity"/>
    <property type="evidence" value="ECO:0007669"/>
    <property type="project" value="TreeGrafter"/>
</dbReference>
<dbReference type="GO" id="GO:0006526">
    <property type="term" value="P:L-arginine biosynthetic process"/>
    <property type="evidence" value="ECO:0007669"/>
    <property type="project" value="UniProtKB-UniPathway"/>
</dbReference>
<accession>A0A8J8W2J9</accession>
<evidence type="ECO:0000256" key="1">
    <source>
        <dbReference type="ARBA" id="ARBA00002294"/>
    </source>
</evidence>
<evidence type="ECO:0000256" key="9">
    <source>
        <dbReference type="ARBA" id="ARBA00022946"/>
    </source>
</evidence>
<keyword evidence="18" id="KW-1185">Reference proteome</keyword>
<evidence type="ECO:0000256" key="5">
    <source>
        <dbReference type="ARBA" id="ARBA00012697"/>
    </source>
</evidence>
<dbReference type="UniPathway" id="UPA00068"/>
<dbReference type="AlphaFoldDB" id="A0A8J8W2J9"/>
<evidence type="ECO:0000256" key="2">
    <source>
        <dbReference type="ARBA" id="ARBA00004173"/>
    </source>
</evidence>
<dbReference type="PANTHER" id="PTHR23342">
    <property type="entry name" value="N-ACETYLGLUTAMATE SYNTHASE"/>
    <property type="match status" value="1"/>
</dbReference>
<evidence type="ECO:0000256" key="10">
    <source>
        <dbReference type="ARBA" id="ARBA00023128"/>
    </source>
</evidence>
<evidence type="ECO:0000256" key="15">
    <source>
        <dbReference type="ARBA" id="ARBA00048372"/>
    </source>
</evidence>
<feature type="domain" description="N-acetyltransferase" evidence="16">
    <location>
        <begin position="298"/>
        <end position="472"/>
    </location>
</feature>
<evidence type="ECO:0000313" key="17">
    <source>
        <dbReference type="EMBL" id="KAF7715228.1"/>
    </source>
</evidence>
<dbReference type="Pfam" id="PF04768">
    <property type="entry name" value="NAT"/>
    <property type="match status" value="1"/>
</dbReference>
<comment type="subcellular location">
    <subcellularLocation>
        <location evidence="2">Mitochondrion</location>
    </subcellularLocation>
</comment>
<dbReference type="GO" id="GO:0006592">
    <property type="term" value="P:ornithine biosynthetic process"/>
    <property type="evidence" value="ECO:0007669"/>
    <property type="project" value="TreeGrafter"/>
</dbReference>
<keyword evidence="11" id="KW-0012">Acyltransferase</keyword>
<dbReference type="InterPro" id="IPR006855">
    <property type="entry name" value="Vertebrate-like_GNAT_dom"/>
</dbReference>
<organism evidence="17 18">
    <name type="scientific">Penicillium ucsense</name>
    <dbReference type="NCBI Taxonomy" id="2839758"/>
    <lineage>
        <taxon>Eukaryota</taxon>
        <taxon>Fungi</taxon>
        <taxon>Dikarya</taxon>
        <taxon>Ascomycota</taxon>
        <taxon>Pezizomycotina</taxon>
        <taxon>Eurotiomycetes</taxon>
        <taxon>Eurotiomycetidae</taxon>
        <taxon>Eurotiales</taxon>
        <taxon>Aspergillaceae</taxon>
        <taxon>Penicillium</taxon>
    </lineage>
</organism>
<comment type="pathway">
    <text evidence="3">Amino-acid biosynthesis; L-arginine biosynthesis; N(2)-acetyl-L-ornithine from L-glutamate: step 1/4.</text>
</comment>
<dbReference type="PROSITE" id="PS51731">
    <property type="entry name" value="GNAT_NAGS"/>
    <property type="match status" value="1"/>
</dbReference>
<comment type="caution">
    <text evidence="17">The sequence shown here is derived from an EMBL/GenBank/DDBJ whole genome shotgun (WGS) entry which is preliminary data.</text>
</comment>
<dbReference type="EMBL" id="WIWV01000064">
    <property type="protein sequence ID" value="KAF7715228.1"/>
    <property type="molecule type" value="Genomic_DNA"/>
</dbReference>
<dbReference type="PANTHER" id="PTHR23342:SF4">
    <property type="entry name" value="AMINO-ACID ACETYLTRANSFERASE, MITOCHONDRIAL"/>
    <property type="match status" value="1"/>
</dbReference>
<keyword evidence="10" id="KW-0496">Mitochondrion</keyword>
<dbReference type="Proteomes" id="UP000631181">
    <property type="component" value="Unassembled WGS sequence"/>
</dbReference>
<dbReference type="OrthoDB" id="438291at2759"/>
<name>A0A8J8W2J9_9EURO</name>
<dbReference type="GO" id="GO:0005759">
    <property type="term" value="C:mitochondrial matrix"/>
    <property type="evidence" value="ECO:0007669"/>
    <property type="project" value="TreeGrafter"/>
</dbReference>
<keyword evidence="9" id="KW-0809">Transit peptide</keyword>
<evidence type="ECO:0000256" key="14">
    <source>
        <dbReference type="ARBA" id="ARBA00033251"/>
    </source>
</evidence>
<protein>
    <recommendedName>
        <fullName evidence="6">Amino-acid acetyltransferase, mitochondrial</fullName>
        <ecNumber evidence="5">2.3.1.1</ecNumber>
    </recommendedName>
    <alternativeName>
        <fullName evidence="12">Arginine-requiring protein 2</fullName>
    </alternativeName>
    <alternativeName>
        <fullName evidence="13">Glutamate N-acetyltransferase</fullName>
    </alternativeName>
    <alternativeName>
        <fullName evidence="14">N-acetylglutamate synthase</fullName>
    </alternativeName>
</protein>
<evidence type="ECO:0000256" key="11">
    <source>
        <dbReference type="ARBA" id="ARBA00023315"/>
    </source>
</evidence>
<comment type="similarity">
    <text evidence="4">Belongs to the acetyltransferase family.</text>
</comment>
<evidence type="ECO:0000256" key="8">
    <source>
        <dbReference type="ARBA" id="ARBA00022679"/>
    </source>
</evidence>
<sequence length="472" mass="52633">MQALRRWSRLRARPAYVGCRTATFATVQSSHTQTNREVITRLLRLVDSEHQIREYLDEIQSTAGPPLAVIAIDPNALLPPSRLSSTGLQLERLIDSLVFLCRVGLLPVVLHGELNVGAPDTAELEYDRRSEPSGLIRRIRETNLQISTLLEQRDVETRPLPCSVFTAVAEPDSRERSSQMSDPSMAIADLEIKSIRSAIRADCVPIIATLGISFADSRLHALDLMDTAISLTRGLQPSRSILVHPDSPPVTSTGRLGAPSVLTTEVSTGSNIVIKTAAELGQAVFNTAPSHRSRQGSHSVESVSSLKAFPSEDALRRALERHPDPTVGNDVDHFLSRLESEDFTAYYDHDFTASFPEETIRNLAFVFPQTTFPWQTRSLILPDSNFNELHGKRSHHSGIEVTPELAVFAVSRADWRQGVADKFWQRIRADYGALWGSLEETDPNLSWWRVRSTGSFRRRPEEKVVLWHGKIA</sequence>
<reference evidence="17" key="1">
    <citation type="journal article" date="2020" name="Front. Microbiol.">
        <title>Gene regulatory networks of Penicillium echinulatum 2HH and Penicillium oxalicum 114-2 inferred by a computational biology approach.</title>
        <authorList>
            <person name="Lenz A.R."/>
            <person name="Galan-Vasquez E."/>
            <person name="Balbinot E."/>
            <person name="De Abreu F.P."/>
            <person name="De Oliveira N.S."/>
            <person name="Da Rosa L.O."/>
            <person name="De Avila E Silva S."/>
            <person name="Camassola M."/>
            <person name="Dillon A.J.P."/>
            <person name="Perez-Rueda E."/>
        </authorList>
    </citation>
    <scope>NUCLEOTIDE SEQUENCE</scope>
    <source>
        <strain evidence="17">S1M29</strain>
    </source>
</reference>
<keyword evidence="7" id="KW-0028">Amino-acid biosynthesis</keyword>
<evidence type="ECO:0000256" key="13">
    <source>
        <dbReference type="ARBA" id="ARBA00030346"/>
    </source>
</evidence>